<evidence type="ECO:0000313" key="1">
    <source>
        <dbReference type="Proteomes" id="UP000887565"/>
    </source>
</evidence>
<organism evidence="1 2">
    <name type="scientific">Romanomermis culicivorax</name>
    <name type="common">Nematode worm</name>
    <dbReference type="NCBI Taxonomy" id="13658"/>
    <lineage>
        <taxon>Eukaryota</taxon>
        <taxon>Metazoa</taxon>
        <taxon>Ecdysozoa</taxon>
        <taxon>Nematoda</taxon>
        <taxon>Enoplea</taxon>
        <taxon>Dorylaimia</taxon>
        <taxon>Mermithida</taxon>
        <taxon>Mermithoidea</taxon>
        <taxon>Mermithidae</taxon>
        <taxon>Romanomermis</taxon>
    </lineage>
</organism>
<sequence length="263" mass="30286">MSYGSFVGHPGAGKVVIGKSTCKSKVNDWRRRHLHSNRAPLKDENDYDKSFLQGTAFCNIKEATIGRNYYNPDNTRYPFRHQKNRQPGKWVEIVERIVRKSAAWFFSFPTDIYEIDEKSTNEQKLFQLPKFMGEKMTIPASKIGEIKVDWIGIFTSRNGQNRQVCDKQKGKAFHKIEAAEREFTMINIDNRIQFALIKSIAGSSTKSFPSGDQGQELTFDKRFCSTMEPYKQRAKGMIIIDSSRQLPTFDDHRQLLSAKINNA</sequence>
<accession>A0A915KKA3</accession>
<dbReference type="AlphaFoldDB" id="A0A915KKA3"/>
<dbReference type="WBParaSite" id="nRc.2.0.1.t39195-RA">
    <property type="protein sequence ID" value="nRc.2.0.1.t39195-RA"/>
    <property type="gene ID" value="nRc.2.0.1.g39195"/>
</dbReference>
<protein>
    <submittedName>
        <fullName evidence="2">Uncharacterized protein</fullName>
    </submittedName>
</protein>
<keyword evidence="1" id="KW-1185">Reference proteome</keyword>
<reference evidence="2" key="1">
    <citation type="submission" date="2022-11" db="UniProtKB">
        <authorList>
            <consortium name="WormBaseParasite"/>
        </authorList>
    </citation>
    <scope>IDENTIFICATION</scope>
</reference>
<dbReference type="Proteomes" id="UP000887565">
    <property type="component" value="Unplaced"/>
</dbReference>
<proteinExistence type="predicted"/>
<evidence type="ECO:0000313" key="2">
    <source>
        <dbReference type="WBParaSite" id="nRc.2.0.1.t39195-RA"/>
    </source>
</evidence>
<name>A0A915KKA3_ROMCU</name>